<organism evidence="1 2">
    <name type="scientific">Aspergillus ochraceoroseus IBT 24754</name>
    <dbReference type="NCBI Taxonomy" id="1392256"/>
    <lineage>
        <taxon>Eukaryota</taxon>
        <taxon>Fungi</taxon>
        <taxon>Dikarya</taxon>
        <taxon>Ascomycota</taxon>
        <taxon>Pezizomycotina</taxon>
        <taxon>Eurotiomycetes</taxon>
        <taxon>Eurotiomycetidae</taxon>
        <taxon>Eurotiales</taxon>
        <taxon>Aspergillaceae</taxon>
        <taxon>Aspergillus</taxon>
        <taxon>Aspergillus subgen. Nidulantes</taxon>
    </lineage>
</organism>
<dbReference type="EMBL" id="MSFN02000003">
    <property type="protein sequence ID" value="PTU21353.1"/>
    <property type="molecule type" value="Genomic_DNA"/>
</dbReference>
<evidence type="ECO:0000313" key="1">
    <source>
        <dbReference type="EMBL" id="PTU21353.1"/>
    </source>
</evidence>
<accession>A0A2T5LYL0</accession>
<comment type="caution">
    <text evidence="1">The sequence shown here is derived from an EMBL/GenBank/DDBJ whole genome shotgun (WGS) entry which is preliminary data.</text>
</comment>
<proteinExistence type="predicted"/>
<reference evidence="1 2" key="1">
    <citation type="journal article" date="2018" name="Proc. Natl. Acad. Sci. U.S.A.">
        <title>Linking secondary metabolites to gene clusters through genome sequencing of six diverse Aspergillus species.</title>
        <authorList>
            <person name="Kaerboelling I."/>
            <person name="Vesth T.C."/>
            <person name="Frisvad J.C."/>
            <person name="Nybo J.L."/>
            <person name="Theobald S."/>
            <person name="Kuo A."/>
            <person name="Bowyer P."/>
            <person name="Matsuda Y."/>
            <person name="Mondo S."/>
            <person name="Lyhne E.K."/>
            <person name="Kogle M.E."/>
            <person name="Clum A."/>
            <person name="Lipzen A."/>
            <person name="Salamov A."/>
            <person name="Ngan C.Y."/>
            <person name="Daum C."/>
            <person name="Chiniquy J."/>
            <person name="Barry K."/>
            <person name="LaButti K."/>
            <person name="Haridas S."/>
            <person name="Simmons B.A."/>
            <person name="Magnuson J.K."/>
            <person name="Mortensen U.H."/>
            <person name="Larsen T.O."/>
            <person name="Grigoriev I.V."/>
            <person name="Baker S.E."/>
            <person name="Andersen M.R."/>
        </authorList>
    </citation>
    <scope>NUCLEOTIDE SEQUENCE [LARGE SCALE GENOMIC DNA]</scope>
    <source>
        <strain evidence="1 2">IBT 24754</strain>
    </source>
</reference>
<gene>
    <name evidence="1" type="ORF">P175DRAFT_0500259</name>
</gene>
<protein>
    <submittedName>
        <fullName evidence="1">Uncharacterized protein</fullName>
    </submittedName>
</protein>
<dbReference type="VEuPathDB" id="FungiDB:P175DRAFT_0500259"/>
<dbReference type="AlphaFoldDB" id="A0A2T5LYL0"/>
<evidence type="ECO:0000313" key="2">
    <source>
        <dbReference type="Proteomes" id="UP000244073"/>
    </source>
</evidence>
<dbReference type="Proteomes" id="UP000244073">
    <property type="component" value="Unassembled WGS sequence"/>
</dbReference>
<name>A0A2T5LYL0_9EURO</name>
<sequence length="58" mass="6182">MNSFNPIPMDPPSRPLFASYKPPIAPAGMPQICTCFDLTATVTSTDGATPAPQKQTCR</sequence>
<dbReference type="GeneID" id="63813800"/>
<dbReference type="RefSeq" id="XP_040752745.1">
    <property type="nucleotide sequence ID" value="XM_040896918.1"/>
</dbReference>